<dbReference type="Proteomes" id="UP001344658">
    <property type="component" value="Unassembled WGS sequence"/>
</dbReference>
<comment type="caution">
    <text evidence="1">The sequence shown here is derived from an EMBL/GenBank/DDBJ whole genome shotgun (WGS) entry which is preliminary data.</text>
</comment>
<evidence type="ECO:0000313" key="2">
    <source>
        <dbReference type="Proteomes" id="UP001344658"/>
    </source>
</evidence>
<evidence type="ECO:0000313" key="1">
    <source>
        <dbReference type="EMBL" id="MEE4546857.1"/>
    </source>
</evidence>
<reference evidence="1 2" key="1">
    <citation type="submission" date="2023-12" db="EMBL/GenBank/DDBJ databases">
        <title>Streptomyces sp. V4-01.</title>
        <authorList>
            <person name="Somphong A."/>
            <person name="Phongsopitanun W."/>
        </authorList>
    </citation>
    <scope>NUCLEOTIDE SEQUENCE [LARGE SCALE GENOMIC DNA]</scope>
    <source>
        <strain evidence="1 2">V4-01</strain>
    </source>
</reference>
<organism evidence="1 2">
    <name type="scientific">Actinacidiphila polyblastidii</name>
    <dbReference type="NCBI Taxonomy" id="3110430"/>
    <lineage>
        <taxon>Bacteria</taxon>
        <taxon>Bacillati</taxon>
        <taxon>Actinomycetota</taxon>
        <taxon>Actinomycetes</taxon>
        <taxon>Kitasatosporales</taxon>
        <taxon>Streptomycetaceae</taxon>
        <taxon>Actinacidiphila</taxon>
    </lineage>
</organism>
<keyword evidence="2" id="KW-1185">Reference proteome</keyword>
<sequence>MQTFLPYPDFAASAAVLDPRRLGKQRVEALQVLRGLTVPGHGWRHHPAVRMWRGYEEALVRYGLAICREWTSAGRSDTCAATMGADFAAYRPGATVRGHEELARAGELPNWLGDDAFHRSHRSALVTKAPEHYRPLFPDAEPGLPYVWPESDR</sequence>
<dbReference type="InterPro" id="IPR004260">
    <property type="entry name" value="Pyr-dimer_DNA_glycosylase"/>
</dbReference>
<proteinExistence type="predicted"/>
<dbReference type="EMBL" id="JAZEWV010000055">
    <property type="protein sequence ID" value="MEE4546857.1"/>
    <property type="molecule type" value="Genomic_DNA"/>
</dbReference>
<dbReference type="Pfam" id="PF03013">
    <property type="entry name" value="Pyr_excise"/>
    <property type="match status" value="1"/>
</dbReference>
<name>A0ABU7PLZ7_9ACTN</name>
<protein>
    <submittedName>
        <fullName evidence="1">MSMEG_6728 family protein</fullName>
    </submittedName>
</protein>
<dbReference type="NCBIfam" id="NF038085">
    <property type="entry name" value="MSMEG_6728_fam"/>
    <property type="match status" value="1"/>
</dbReference>
<gene>
    <name evidence="1" type="ORF">V2S66_33440</name>
</gene>
<dbReference type="RefSeq" id="WP_330800722.1">
    <property type="nucleotide sequence ID" value="NZ_JAZEWV010000055.1"/>
</dbReference>
<accession>A0ABU7PLZ7</accession>